<dbReference type="AlphaFoldDB" id="A0A6V7VI69"/>
<dbReference type="GO" id="GO:0003729">
    <property type="term" value="F:mRNA binding"/>
    <property type="evidence" value="ECO:0007669"/>
    <property type="project" value="TreeGrafter"/>
</dbReference>
<evidence type="ECO:0000256" key="9">
    <source>
        <dbReference type="ARBA" id="ARBA00023274"/>
    </source>
</evidence>
<dbReference type="OrthoDB" id="10263346at2759"/>
<dbReference type="CDD" id="cd01727">
    <property type="entry name" value="LSm8"/>
    <property type="match status" value="1"/>
</dbReference>
<dbReference type="FunFam" id="2.30.30.100:FF:000022">
    <property type="entry name" value="U6 snRNA-associated Sm-like protein LSm8"/>
    <property type="match status" value="1"/>
</dbReference>
<comment type="subunit">
    <text evidence="13">LSm subunits form a heteromer with a doughnut shape.</text>
</comment>
<proteinExistence type="inferred from homology"/>
<dbReference type="EMBL" id="CAJEWN010002170">
    <property type="protein sequence ID" value="CAD2202309.1"/>
    <property type="molecule type" value="Genomic_DNA"/>
</dbReference>
<evidence type="ECO:0000256" key="1">
    <source>
        <dbReference type="ARBA" id="ARBA00004123"/>
    </source>
</evidence>
<reference evidence="15 18" key="1">
    <citation type="submission" date="2020-08" db="EMBL/GenBank/DDBJ databases">
        <authorList>
            <person name="Koutsovoulos G."/>
            <person name="Danchin GJ E."/>
        </authorList>
    </citation>
    <scope>NUCLEOTIDE SEQUENCE [LARGE SCALE GENOMIC DNA]</scope>
</reference>
<accession>A0A6V7VI69</accession>
<evidence type="ECO:0000256" key="5">
    <source>
        <dbReference type="ARBA" id="ARBA00022884"/>
    </source>
</evidence>
<dbReference type="EMBL" id="CAJEWN010000237">
    <property type="protein sequence ID" value="CAD2174543.1"/>
    <property type="molecule type" value="Genomic_DNA"/>
</dbReference>
<feature type="domain" description="Sm" evidence="14">
    <location>
        <begin position="1"/>
        <end position="74"/>
    </location>
</feature>
<evidence type="ECO:0000313" key="16">
    <source>
        <dbReference type="EMBL" id="CAD2179768.1"/>
    </source>
</evidence>
<evidence type="ECO:0000256" key="7">
    <source>
        <dbReference type="ARBA" id="ARBA00023187"/>
    </source>
</evidence>
<dbReference type="GO" id="GO:0005688">
    <property type="term" value="C:U6 snRNP"/>
    <property type="evidence" value="ECO:0007669"/>
    <property type="project" value="UniProtKB-UniRule"/>
</dbReference>
<name>A0A6V7VI69_MELEN</name>
<dbReference type="InterPro" id="IPR010920">
    <property type="entry name" value="LSM_dom_sf"/>
</dbReference>
<dbReference type="GO" id="GO:0005737">
    <property type="term" value="C:cytoplasm"/>
    <property type="evidence" value="ECO:0007669"/>
    <property type="project" value="UniProtKB-ARBA"/>
</dbReference>
<dbReference type="SUPFAM" id="SSF50182">
    <property type="entry name" value="Sm-like ribonucleoproteins"/>
    <property type="match status" value="1"/>
</dbReference>
<comment type="function">
    <text evidence="13">Plays role in pre-mRNA splicing as component of the U4/U6-U5 tri-snRNP complex that is involved in spliceosome assembly, and as component of the precatalytic spliceosome (spliceosome B complex). The heptameric LSM2-8 complex binds specifically to the 3'-terminal U-tract of U6 snRNA.</text>
</comment>
<evidence type="ECO:0000256" key="10">
    <source>
        <dbReference type="ARBA" id="ARBA00056431"/>
    </source>
</evidence>
<dbReference type="Proteomes" id="UP000580250">
    <property type="component" value="Unassembled WGS sequence"/>
</dbReference>
<dbReference type="InterPro" id="IPR044642">
    <property type="entry name" value="PTHR15588"/>
</dbReference>
<comment type="function">
    <text evidence="10">Plays a role in pre-mRNA splicing as component of the U4/U6-U5 tri-snRNP complex that is involved in spliceosome assembly, and as component of the precatalytic spliceosome (spliceosome B complex). The heptameric LSM2-8 complex binds specifically to the 3'-terminal U-tract of U6 snRNA.</text>
</comment>
<comment type="subunit">
    <text evidence="11">Component of the precatalytic spliceosome (spliceosome B complex). Component of the U4/U6-U5 tri-snRNP complex, a building block of the precatalytic spliceosome (spliceosome B complex). The U4/U6-U5 tri-snRNP complex is composed of the U4, U6 and U5 snRNAs and at least PRPF3, PRPF4, PRPF6, PRPF8, PRPF31, SNRNP200, TXNL4A, SNRNP40, SNRPB, SNRPD1, SNRPD2, SNRPD3, SNRPE, SNRPF, SNRPG, DDX23, CD2BP2, PPIH, SNU13, EFTUD2, SART1 and USP39, plus LSM2, LSM3, LSM4, LSM5, LSM6, LSM7 and LSM8. LSM2, LSM3, LSM4, LSM5, LSM6, LSM7 and LSM8 form a heptameric, ring-shaped subcomplex (the LSM2-8 complex) that is part of the U4/U6-U5 tri-snRNP complex and the precatalytic spliceosome.</text>
</comment>
<evidence type="ECO:0000313" key="17">
    <source>
        <dbReference type="EMBL" id="CAD2202309.1"/>
    </source>
</evidence>
<comment type="caution">
    <text evidence="15">The sequence shown here is derived from an EMBL/GenBank/DDBJ whole genome shotgun (WGS) entry which is preliminary data.</text>
</comment>
<sequence>MDLDSFVNKTISVITGDGRNIVGLMRGFDQTVNIVLEDSHERVYSLETGVAQIPLGLYIVRGDNVAIVGEVDETIDKQLDLEKLKAAPLQPIWMP</sequence>
<organism evidence="15 18">
    <name type="scientific">Meloidogyne enterolobii</name>
    <name type="common">Root-knot nematode worm</name>
    <name type="synonym">Meloidogyne mayaguensis</name>
    <dbReference type="NCBI Taxonomy" id="390850"/>
    <lineage>
        <taxon>Eukaryota</taxon>
        <taxon>Metazoa</taxon>
        <taxon>Ecdysozoa</taxon>
        <taxon>Nematoda</taxon>
        <taxon>Chromadorea</taxon>
        <taxon>Rhabditida</taxon>
        <taxon>Tylenchina</taxon>
        <taxon>Tylenchomorpha</taxon>
        <taxon>Tylenchoidea</taxon>
        <taxon>Meloidogynidae</taxon>
        <taxon>Meloidogyninae</taxon>
        <taxon>Meloidogyne</taxon>
    </lineage>
</organism>
<dbReference type="GO" id="GO:0071011">
    <property type="term" value="C:precatalytic spliceosome"/>
    <property type="evidence" value="ECO:0007669"/>
    <property type="project" value="TreeGrafter"/>
</dbReference>
<evidence type="ECO:0000256" key="11">
    <source>
        <dbReference type="ARBA" id="ARBA00063389"/>
    </source>
</evidence>
<evidence type="ECO:0000256" key="8">
    <source>
        <dbReference type="ARBA" id="ARBA00023242"/>
    </source>
</evidence>
<dbReference type="Gene3D" id="2.30.30.100">
    <property type="match status" value="1"/>
</dbReference>
<dbReference type="InterPro" id="IPR034103">
    <property type="entry name" value="Lsm8"/>
</dbReference>
<gene>
    <name evidence="13" type="primary">LSM8</name>
    <name evidence="15" type="ORF">MENT_LOCUS26213</name>
    <name evidence="16" type="ORF">MENT_LOCUS31792</name>
    <name evidence="17" type="ORF">MENT_LOCUS55934</name>
</gene>
<comment type="similarity">
    <text evidence="2 13">Belongs to the snRNP Sm proteins family.</text>
</comment>
<keyword evidence="3 13" id="KW-0507">mRNA processing</keyword>
<dbReference type="InterPro" id="IPR001163">
    <property type="entry name" value="Sm_dom_euk/arc"/>
</dbReference>
<keyword evidence="7 13" id="KW-0508">mRNA splicing</keyword>
<dbReference type="SMART" id="SM00651">
    <property type="entry name" value="Sm"/>
    <property type="match status" value="1"/>
</dbReference>
<keyword evidence="8 13" id="KW-0539">Nucleus</keyword>
<dbReference type="PROSITE" id="PS52002">
    <property type="entry name" value="SM"/>
    <property type="match status" value="1"/>
</dbReference>
<dbReference type="Pfam" id="PF01423">
    <property type="entry name" value="LSM"/>
    <property type="match status" value="1"/>
</dbReference>
<evidence type="ECO:0000313" key="18">
    <source>
        <dbReference type="Proteomes" id="UP000580250"/>
    </source>
</evidence>
<evidence type="ECO:0000256" key="13">
    <source>
        <dbReference type="RuleBase" id="RU365048"/>
    </source>
</evidence>
<dbReference type="GO" id="GO:0046540">
    <property type="term" value="C:U4/U6 x U5 tri-snRNP complex"/>
    <property type="evidence" value="ECO:0007669"/>
    <property type="project" value="UniProtKB-UniRule"/>
</dbReference>
<evidence type="ECO:0000256" key="4">
    <source>
        <dbReference type="ARBA" id="ARBA00022728"/>
    </source>
</evidence>
<evidence type="ECO:0000259" key="14">
    <source>
        <dbReference type="PROSITE" id="PS52002"/>
    </source>
</evidence>
<dbReference type="EMBL" id="CAJEWN010000352">
    <property type="protein sequence ID" value="CAD2179768.1"/>
    <property type="molecule type" value="Genomic_DNA"/>
</dbReference>
<dbReference type="GO" id="GO:0000398">
    <property type="term" value="P:mRNA splicing, via spliceosome"/>
    <property type="evidence" value="ECO:0007669"/>
    <property type="project" value="UniProtKB-UniRule"/>
</dbReference>
<keyword evidence="6" id="KW-0007">Acetylation</keyword>
<dbReference type="PANTHER" id="PTHR15588">
    <property type="entry name" value="LSM1"/>
    <property type="match status" value="1"/>
</dbReference>
<evidence type="ECO:0000256" key="2">
    <source>
        <dbReference type="ARBA" id="ARBA00006850"/>
    </source>
</evidence>
<evidence type="ECO:0000313" key="15">
    <source>
        <dbReference type="EMBL" id="CAD2174543.1"/>
    </source>
</evidence>
<evidence type="ECO:0000256" key="12">
    <source>
        <dbReference type="ARBA" id="ARBA00067760"/>
    </source>
</evidence>
<evidence type="ECO:0000256" key="3">
    <source>
        <dbReference type="ARBA" id="ARBA00022664"/>
    </source>
</evidence>
<evidence type="ECO:0000256" key="6">
    <source>
        <dbReference type="ARBA" id="ARBA00022990"/>
    </source>
</evidence>
<keyword evidence="5 13" id="KW-0694">RNA-binding</keyword>
<comment type="subcellular location">
    <subcellularLocation>
        <location evidence="1 13">Nucleus</location>
    </subcellularLocation>
</comment>
<keyword evidence="9 13" id="KW-0687">Ribonucleoprotein</keyword>
<dbReference type="PANTHER" id="PTHR15588:SF9">
    <property type="entry name" value="U6 SNRNA-ASSOCIATED SM-LIKE PROTEIN LSM8"/>
    <property type="match status" value="1"/>
</dbReference>
<keyword evidence="4 13" id="KW-0747">Spliceosome</keyword>
<protein>
    <recommendedName>
        <fullName evidence="12 13">U6 snRNA-associated Sm-like protein LSm8</fullName>
    </recommendedName>
</protein>
<dbReference type="InterPro" id="IPR047575">
    <property type="entry name" value="Sm"/>
</dbReference>